<gene>
    <name evidence="2" type="ORF">INT44_003113</name>
</gene>
<comment type="caution">
    <text evidence="2">The sequence shown here is derived from an EMBL/GenBank/DDBJ whole genome shotgun (WGS) entry which is preliminary data.</text>
</comment>
<dbReference type="Proteomes" id="UP000612746">
    <property type="component" value="Unassembled WGS sequence"/>
</dbReference>
<feature type="domain" description="Carbohydrate kinase PfkB" evidence="1">
    <location>
        <begin position="184"/>
        <end position="325"/>
    </location>
</feature>
<protein>
    <recommendedName>
        <fullName evidence="1">Carbohydrate kinase PfkB domain-containing protein</fullName>
    </recommendedName>
</protein>
<proteinExistence type="predicted"/>
<dbReference type="InterPro" id="IPR029056">
    <property type="entry name" value="Ribokinase-like"/>
</dbReference>
<dbReference type="Gene3D" id="3.40.1190.20">
    <property type="match status" value="1"/>
</dbReference>
<evidence type="ECO:0000313" key="3">
    <source>
        <dbReference type="Proteomes" id="UP000612746"/>
    </source>
</evidence>
<feature type="non-terminal residue" evidence="2">
    <location>
        <position position="371"/>
    </location>
</feature>
<dbReference type="OrthoDB" id="497927at2759"/>
<dbReference type="PANTHER" id="PTHR47098">
    <property type="entry name" value="PROTEIN MAK32"/>
    <property type="match status" value="1"/>
</dbReference>
<accession>A0A8H7Q8T6</accession>
<keyword evidence="3" id="KW-1185">Reference proteome</keyword>
<dbReference type="Pfam" id="PF00294">
    <property type="entry name" value="PfkB"/>
    <property type="match status" value="1"/>
</dbReference>
<reference evidence="2" key="1">
    <citation type="submission" date="2020-12" db="EMBL/GenBank/DDBJ databases">
        <title>Metabolic potential, ecology and presence of endohyphal bacteria is reflected in genomic diversity of Mucoromycotina.</title>
        <authorList>
            <person name="Muszewska A."/>
            <person name="Okrasinska A."/>
            <person name="Steczkiewicz K."/>
            <person name="Drgas O."/>
            <person name="Orlowska M."/>
            <person name="Perlinska-Lenart U."/>
            <person name="Aleksandrzak-Piekarczyk T."/>
            <person name="Szatraj K."/>
            <person name="Zielenkiewicz U."/>
            <person name="Pilsyk S."/>
            <person name="Malc E."/>
            <person name="Mieczkowski P."/>
            <person name="Kruszewska J.S."/>
            <person name="Biernat P."/>
            <person name="Pawlowska J."/>
        </authorList>
    </citation>
    <scope>NUCLEOTIDE SEQUENCE</scope>
    <source>
        <strain evidence="2">WA0000051536</strain>
    </source>
</reference>
<dbReference type="AlphaFoldDB" id="A0A8H7Q8T6"/>
<organism evidence="2 3">
    <name type="scientific">Umbelopsis vinacea</name>
    <dbReference type="NCBI Taxonomy" id="44442"/>
    <lineage>
        <taxon>Eukaryota</taxon>
        <taxon>Fungi</taxon>
        <taxon>Fungi incertae sedis</taxon>
        <taxon>Mucoromycota</taxon>
        <taxon>Mucoromycotina</taxon>
        <taxon>Umbelopsidomycetes</taxon>
        <taxon>Umbelopsidales</taxon>
        <taxon>Umbelopsidaceae</taxon>
        <taxon>Umbelopsis</taxon>
    </lineage>
</organism>
<evidence type="ECO:0000259" key="1">
    <source>
        <dbReference type="Pfam" id="PF00294"/>
    </source>
</evidence>
<dbReference type="InterPro" id="IPR011611">
    <property type="entry name" value="PfkB_dom"/>
</dbReference>
<dbReference type="SUPFAM" id="SSF53613">
    <property type="entry name" value="Ribokinase-like"/>
    <property type="match status" value="1"/>
</dbReference>
<evidence type="ECO:0000313" key="2">
    <source>
        <dbReference type="EMBL" id="KAG2186886.1"/>
    </source>
</evidence>
<feature type="non-terminal residue" evidence="2">
    <location>
        <position position="1"/>
    </location>
</feature>
<dbReference type="PANTHER" id="PTHR47098:SF2">
    <property type="entry name" value="PROTEIN MAK32"/>
    <property type="match status" value="1"/>
</dbReference>
<dbReference type="EMBL" id="JAEPRA010000004">
    <property type="protein sequence ID" value="KAG2186886.1"/>
    <property type="molecule type" value="Genomic_DNA"/>
</dbReference>
<name>A0A8H7Q8T6_9FUNG</name>
<sequence>IQPFRVMPPILLSCGSLIIDDIHWEDGSRQTDVLGGAGVFAIYGARIWLAPPQSQQIGYTVQRGFDFVPEVQHELDRLAISLHNQDHPDLHTPRGLNTFSADDHRDFEYIHPVIRIFPRDFPPEWLLSAQIVHLICSAARAHEIVDEWHTLQAKYAAQGNVSCQDIPHTMFMWEPLPWDCLPEKWDEFKETMKMVDIVSPNHEEAAAVLGTSMDKLEAELGSISSALAYLAEQFVQAGVGQHEQGCVAVRAGKRGAVVRRKDTPSWCVPAYWQTPPDLHRIKDVTGAGNAFCGGFCYGYLQNRDIIEAALYGSVSAGFTVEQVGVPRLDPCEEKWNNGPPAADRLIELQTRIAATDIPASESIWRSTQGDD</sequence>